<evidence type="ECO:0000256" key="1">
    <source>
        <dbReference type="ARBA" id="ARBA00004514"/>
    </source>
</evidence>
<evidence type="ECO:0000259" key="8">
    <source>
        <dbReference type="PROSITE" id="PS50404"/>
    </source>
</evidence>
<dbReference type="InterPro" id="IPR036249">
    <property type="entry name" value="Thioredoxin-like_sf"/>
</dbReference>
<dbReference type="SFLD" id="SFLDG01152">
    <property type="entry name" value="Main.3:_Omega-_and_Tau-like"/>
    <property type="match status" value="1"/>
</dbReference>
<feature type="domain" description="GST C-terminal" evidence="9">
    <location>
        <begin position="92"/>
        <end position="228"/>
    </location>
</feature>
<dbReference type="PANTHER" id="PTHR11260">
    <property type="entry name" value="GLUTATHIONE S-TRANSFERASE, GST, SUPERFAMILY, GST DOMAIN CONTAINING"/>
    <property type="match status" value="1"/>
</dbReference>
<dbReference type="GO" id="GO:0005829">
    <property type="term" value="C:cytosol"/>
    <property type="evidence" value="ECO:0007669"/>
    <property type="project" value="UniProtKB-SubCell"/>
</dbReference>
<dbReference type="AlphaFoldDB" id="A0ABD3JJK5"/>
<keyword evidence="4" id="KW-0216">Detoxification</keyword>
<keyword evidence="11" id="KW-1185">Reference proteome</keyword>
<dbReference type="SFLD" id="SFLDS00019">
    <property type="entry name" value="Glutathione_Transferase_(cytos"/>
    <property type="match status" value="1"/>
</dbReference>
<dbReference type="SUPFAM" id="SSF52833">
    <property type="entry name" value="Thioredoxin-like"/>
    <property type="match status" value="1"/>
</dbReference>
<evidence type="ECO:0000256" key="3">
    <source>
        <dbReference type="ARBA" id="ARBA00022490"/>
    </source>
</evidence>
<evidence type="ECO:0000256" key="6">
    <source>
        <dbReference type="ARBA" id="ARBA00025743"/>
    </source>
</evidence>
<name>A0ABD3JJK5_EUCGL</name>
<protein>
    <recommendedName>
        <fullName evidence="2">glutathione transferase</fullName>
        <ecNumber evidence="2">2.5.1.18</ecNumber>
    </recommendedName>
</protein>
<organism evidence="10 11">
    <name type="scientific">Eucalyptus globulus</name>
    <name type="common">Tasmanian blue gum</name>
    <dbReference type="NCBI Taxonomy" id="34317"/>
    <lineage>
        <taxon>Eukaryota</taxon>
        <taxon>Viridiplantae</taxon>
        <taxon>Streptophyta</taxon>
        <taxon>Embryophyta</taxon>
        <taxon>Tracheophyta</taxon>
        <taxon>Spermatophyta</taxon>
        <taxon>Magnoliopsida</taxon>
        <taxon>eudicotyledons</taxon>
        <taxon>Gunneridae</taxon>
        <taxon>Pentapetalae</taxon>
        <taxon>rosids</taxon>
        <taxon>malvids</taxon>
        <taxon>Myrtales</taxon>
        <taxon>Myrtaceae</taxon>
        <taxon>Myrtoideae</taxon>
        <taxon>Eucalypteae</taxon>
        <taxon>Eucalyptus</taxon>
    </lineage>
</organism>
<evidence type="ECO:0000313" key="11">
    <source>
        <dbReference type="Proteomes" id="UP001634007"/>
    </source>
</evidence>
<evidence type="ECO:0000256" key="2">
    <source>
        <dbReference type="ARBA" id="ARBA00012452"/>
    </source>
</evidence>
<dbReference type="Gene3D" id="1.20.1050.10">
    <property type="match status" value="1"/>
</dbReference>
<sequence>MCEEEVKLLGAWGSPFSWRVEVALKMKGVGYEYFDEDLMNRPKSSLLLEYNPVHKKIPVLVHNGKSIAESLVILEYIDEIWNDRPVILLPQDPRDRAIARFWAKFMDDNCAPALWRSCRREGIERENAFEEACALLNVLEAELKDKQKRFFGGDTIGFVDIAGNFIGYWIGVIQEVAGVRLLTPEKFPLLCKWCCEFQNFPIIKENLPPREQLFAFFKARFERKRKTLRGGLMTLR</sequence>
<dbReference type="FunFam" id="1.20.1050.10:FF:000012">
    <property type="entry name" value="Tau class glutathione S-transferase"/>
    <property type="match status" value="1"/>
</dbReference>
<dbReference type="InterPro" id="IPR045073">
    <property type="entry name" value="Omega/Tau-like"/>
</dbReference>
<dbReference type="PANTHER" id="PTHR11260:SF676">
    <property type="entry name" value="GLUTATHIONE S-TRANSFERASE U8"/>
    <property type="match status" value="1"/>
</dbReference>
<evidence type="ECO:0000256" key="7">
    <source>
        <dbReference type="ARBA" id="ARBA00047960"/>
    </source>
</evidence>
<dbReference type="CDD" id="cd03185">
    <property type="entry name" value="GST_C_Tau"/>
    <property type="match status" value="1"/>
</dbReference>
<comment type="similarity">
    <text evidence="6">Belongs to the GST superfamily. Tau family.</text>
</comment>
<dbReference type="FunFam" id="3.40.30.10:FF:000014">
    <property type="entry name" value="Tau class glutathione S-transferase"/>
    <property type="match status" value="1"/>
</dbReference>
<reference evidence="10 11" key="1">
    <citation type="submission" date="2024-11" db="EMBL/GenBank/DDBJ databases">
        <title>Chromosome-level genome assembly of Eucalyptus globulus Labill. provides insights into its genome evolution.</title>
        <authorList>
            <person name="Li X."/>
        </authorList>
    </citation>
    <scope>NUCLEOTIDE SEQUENCE [LARGE SCALE GENOMIC DNA]</scope>
    <source>
        <strain evidence="10">CL2024</strain>
        <tissue evidence="10">Fresh tender leaves</tissue>
    </source>
</reference>
<evidence type="ECO:0000259" key="9">
    <source>
        <dbReference type="PROSITE" id="PS50405"/>
    </source>
</evidence>
<dbReference type="InterPro" id="IPR004046">
    <property type="entry name" value="GST_C"/>
</dbReference>
<dbReference type="CDD" id="cd03058">
    <property type="entry name" value="GST_N_Tau"/>
    <property type="match status" value="1"/>
</dbReference>
<dbReference type="GO" id="GO:0004364">
    <property type="term" value="F:glutathione transferase activity"/>
    <property type="evidence" value="ECO:0007669"/>
    <property type="project" value="UniProtKB-EC"/>
</dbReference>
<evidence type="ECO:0000256" key="5">
    <source>
        <dbReference type="ARBA" id="ARBA00022679"/>
    </source>
</evidence>
<dbReference type="Gene3D" id="3.40.30.10">
    <property type="entry name" value="Glutaredoxin"/>
    <property type="match status" value="1"/>
</dbReference>
<comment type="catalytic activity">
    <reaction evidence="7">
        <text>RX + glutathione = an S-substituted glutathione + a halide anion + H(+)</text>
        <dbReference type="Rhea" id="RHEA:16437"/>
        <dbReference type="ChEBI" id="CHEBI:15378"/>
        <dbReference type="ChEBI" id="CHEBI:16042"/>
        <dbReference type="ChEBI" id="CHEBI:17792"/>
        <dbReference type="ChEBI" id="CHEBI:57925"/>
        <dbReference type="ChEBI" id="CHEBI:90779"/>
        <dbReference type="EC" id="2.5.1.18"/>
    </reaction>
</comment>
<dbReference type="GO" id="GO:0009407">
    <property type="term" value="P:toxin catabolic process"/>
    <property type="evidence" value="ECO:0007669"/>
    <property type="project" value="UniProtKB-ARBA"/>
</dbReference>
<dbReference type="InterPro" id="IPR004045">
    <property type="entry name" value="Glutathione_S-Trfase_N"/>
</dbReference>
<dbReference type="InterPro" id="IPR040079">
    <property type="entry name" value="Glutathione_S-Trfase"/>
</dbReference>
<evidence type="ECO:0000256" key="4">
    <source>
        <dbReference type="ARBA" id="ARBA00022575"/>
    </source>
</evidence>
<dbReference type="SUPFAM" id="SSF47616">
    <property type="entry name" value="GST C-terminal domain-like"/>
    <property type="match status" value="1"/>
</dbReference>
<dbReference type="SFLD" id="SFLDG00358">
    <property type="entry name" value="Main_(cytGST)"/>
    <property type="match status" value="1"/>
</dbReference>
<dbReference type="EC" id="2.5.1.18" evidence="2"/>
<dbReference type="Pfam" id="PF02798">
    <property type="entry name" value="GST_N"/>
    <property type="match status" value="1"/>
</dbReference>
<dbReference type="PROSITE" id="PS50404">
    <property type="entry name" value="GST_NTER"/>
    <property type="match status" value="1"/>
</dbReference>
<dbReference type="EMBL" id="JBJKBG010000008">
    <property type="protein sequence ID" value="KAL3727660.1"/>
    <property type="molecule type" value="Genomic_DNA"/>
</dbReference>
<keyword evidence="5" id="KW-0808">Transferase</keyword>
<accession>A0ABD3JJK5</accession>
<comment type="caution">
    <text evidence="10">The sequence shown here is derived from an EMBL/GenBank/DDBJ whole genome shotgun (WGS) entry which is preliminary data.</text>
</comment>
<dbReference type="PROSITE" id="PS50405">
    <property type="entry name" value="GST_CTER"/>
    <property type="match status" value="1"/>
</dbReference>
<dbReference type="InterPro" id="IPR045074">
    <property type="entry name" value="GST_C_Tau"/>
</dbReference>
<dbReference type="InterPro" id="IPR036282">
    <property type="entry name" value="Glutathione-S-Trfase_C_sf"/>
</dbReference>
<gene>
    <name evidence="10" type="ORF">ACJRO7_032404</name>
</gene>
<keyword evidence="3" id="KW-0963">Cytoplasm</keyword>
<proteinExistence type="inferred from homology"/>
<feature type="domain" description="GST N-terminal" evidence="8">
    <location>
        <begin position="4"/>
        <end position="85"/>
    </location>
</feature>
<dbReference type="InterPro" id="IPR010987">
    <property type="entry name" value="Glutathione-S-Trfase_C-like"/>
</dbReference>
<dbReference type="Proteomes" id="UP001634007">
    <property type="component" value="Unassembled WGS sequence"/>
</dbReference>
<comment type="subcellular location">
    <subcellularLocation>
        <location evidence="1">Cytoplasm</location>
        <location evidence="1">Cytosol</location>
    </subcellularLocation>
</comment>
<evidence type="ECO:0000313" key="10">
    <source>
        <dbReference type="EMBL" id="KAL3727660.1"/>
    </source>
</evidence>
<dbReference type="Pfam" id="PF00043">
    <property type="entry name" value="GST_C"/>
    <property type="match status" value="1"/>
</dbReference>